<evidence type="ECO:0000256" key="1">
    <source>
        <dbReference type="SAM" id="SignalP"/>
    </source>
</evidence>
<sequence>MNSAVKLALAGALSITSLSGVALAQTADPMVDQTTTTGSTTMATEGVNIVRLDSLNNDQDRQQHTRLEQLANNQSALVEAQAAINADPAVMQALKEQSIEVSNVIEVETAANGGKIVYVK</sequence>
<keyword evidence="3" id="KW-1185">Reference proteome</keyword>
<evidence type="ECO:0000313" key="2">
    <source>
        <dbReference type="EMBL" id="MDQ0421321.1"/>
    </source>
</evidence>
<feature type="chain" id="PRO_5047021547" evidence="1">
    <location>
        <begin position="25"/>
        <end position="120"/>
    </location>
</feature>
<proteinExistence type="predicted"/>
<accession>A0ABU0G7K5</accession>
<protein>
    <submittedName>
        <fullName evidence="2">Uncharacterized protein</fullName>
    </submittedName>
</protein>
<dbReference type="EMBL" id="JAUSUW010000006">
    <property type="protein sequence ID" value="MDQ0421321.1"/>
    <property type="molecule type" value="Genomic_DNA"/>
</dbReference>
<comment type="caution">
    <text evidence="2">The sequence shown here is derived from an EMBL/GenBank/DDBJ whole genome shotgun (WGS) entry which is preliminary data.</text>
</comment>
<feature type="signal peptide" evidence="1">
    <location>
        <begin position="1"/>
        <end position="24"/>
    </location>
</feature>
<name>A0ABU0G7K5_9HYPH</name>
<gene>
    <name evidence="2" type="ORF">J2045_002357</name>
</gene>
<keyword evidence="1" id="KW-0732">Signal</keyword>
<dbReference type="RefSeq" id="WP_307372937.1">
    <property type="nucleotide sequence ID" value="NZ_JAUSUW010000006.1"/>
</dbReference>
<evidence type="ECO:0000313" key="3">
    <source>
        <dbReference type="Proteomes" id="UP001238496"/>
    </source>
</evidence>
<organism evidence="2 3">
    <name type="scientific">Peteryoungia aggregata LMG 23059</name>
    <dbReference type="NCBI Taxonomy" id="1368425"/>
    <lineage>
        <taxon>Bacteria</taxon>
        <taxon>Pseudomonadati</taxon>
        <taxon>Pseudomonadota</taxon>
        <taxon>Alphaproteobacteria</taxon>
        <taxon>Hyphomicrobiales</taxon>
        <taxon>Rhizobiaceae</taxon>
        <taxon>Peteryoungia</taxon>
    </lineage>
</organism>
<dbReference type="Proteomes" id="UP001238496">
    <property type="component" value="Unassembled WGS sequence"/>
</dbReference>
<reference evidence="2 3" key="1">
    <citation type="submission" date="2023-07" db="EMBL/GenBank/DDBJ databases">
        <title>Genomic Encyclopedia of Type Strains, Phase IV (KMG-IV): sequencing the most valuable type-strain genomes for metagenomic binning, comparative biology and taxonomic classification.</title>
        <authorList>
            <person name="Goeker M."/>
        </authorList>
    </citation>
    <scope>NUCLEOTIDE SEQUENCE [LARGE SCALE GENOMIC DNA]</scope>
    <source>
        <strain evidence="2 3">DSM 1111</strain>
    </source>
</reference>